<feature type="transmembrane region" description="Helical" evidence="11">
    <location>
        <begin position="161"/>
        <end position="180"/>
    </location>
</feature>
<evidence type="ECO:0000256" key="8">
    <source>
        <dbReference type="ARBA" id="ARBA00023136"/>
    </source>
</evidence>
<dbReference type="PATRIC" id="fig|1411148.3.peg.2097"/>
<feature type="transmembrane region" description="Helical" evidence="11">
    <location>
        <begin position="216"/>
        <end position="238"/>
    </location>
</feature>
<reference evidence="14 15" key="1">
    <citation type="submission" date="2013-11" db="EMBL/GenBank/DDBJ databases">
        <title>Single cell genomics of uncultured Tannerella BU063 (oral taxon 286).</title>
        <authorList>
            <person name="Beall C.J."/>
            <person name="Campbell A.G."/>
            <person name="Griffen A.L."/>
            <person name="Podar M."/>
            <person name="Leys E.J."/>
        </authorList>
    </citation>
    <scope>NUCLEOTIDE SEQUENCE [LARGE SCALE GENOMIC DNA]</scope>
    <source>
        <strain evidence="14">Cell 2</strain>
    </source>
</reference>
<proteinExistence type="inferred from homology"/>
<dbReference type="EMBL" id="AYUF01000494">
    <property type="protein sequence ID" value="ETK00893.1"/>
    <property type="molecule type" value="Genomic_DNA"/>
</dbReference>
<organism evidence="14 15">
    <name type="scientific">Tannerella sp. oral taxon BU063 isolate Cell 2</name>
    <dbReference type="NCBI Taxonomy" id="1411148"/>
    <lineage>
        <taxon>Bacteria</taxon>
        <taxon>Pseudomonadati</taxon>
        <taxon>Bacteroidota</taxon>
        <taxon>Bacteroidia</taxon>
        <taxon>Bacteroidales</taxon>
        <taxon>Tannerellaceae</taxon>
        <taxon>Tannerella</taxon>
    </lineage>
</organism>
<keyword evidence="5 10" id="KW-0132">Cell division</keyword>
<evidence type="ECO:0000256" key="3">
    <source>
        <dbReference type="ARBA" id="ARBA00021907"/>
    </source>
</evidence>
<dbReference type="Pfam" id="PF18075">
    <property type="entry name" value="FtsX_ECD"/>
    <property type="match status" value="1"/>
</dbReference>
<evidence type="ECO:0000256" key="5">
    <source>
        <dbReference type="ARBA" id="ARBA00022618"/>
    </source>
</evidence>
<dbReference type="AlphaFoldDB" id="W2C1H1"/>
<dbReference type="InterPro" id="IPR040690">
    <property type="entry name" value="FtsX_ECD"/>
</dbReference>
<evidence type="ECO:0000256" key="11">
    <source>
        <dbReference type="SAM" id="Phobius"/>
    </source>
</evidence>
<sequence length="291" mass="32372">MAYKKSGSASFFSSRLTSVISIALALYMTGVFFVFGLLSRGLSVYMKENLAFSVVLKDDLRESDIRRMQDYLEAQPFVRSTEYVSKAEAAEEMKAELGEDPEVFLGYNPFHASIGVTLKSEYANAENLREIEKKLTADVRVMELAYRKDIMQTVNDNIRRIGLVLALLIALLMVISFVLISNTIRLLIYSKRFLIYTMRLVGATPEFIRRPFIHSAVVNGAVAGGLADMLLALTAVYLQNELSGLDRILPVGGVVTVCLVLPLLGVALSVGAAYFSVNRYLYMERGQLYSV</sequence>
<feature type="domain" description="ABC3 transporter permease C-terminal" evidence="12">
    <location>
        <begin position="167"/>
        <end position="279"/>
    </location>
</feature>
<feature type="domain" description="FtsX extracellular" evidence="13">
    <location>
        <begin position="52"/>
        <end position="136"/>
    </location>
</feature>
<evidence type="ECO:0000313" key="14">
    <source>
        <dbReference type="EMBL" id="ETK00893.1"/>
    </source>
</evidence>
<comment type="subcellular location">
    <subcellularLocation>
        <location evidence="1">Cell membrane</location>
        <topology evidence="1">Multi-pass membrane protein</topology>
    </subcellularLocation>
</comment>
<dbReference type="InterPro" id="IPR003838">
    <property type="entry name" value="ABC3_permease_C"/>
</dbReference>
<accession>W2C1H1</accession>
<feature type="transmembrane region" description="Helical" evidence="11">
    <location>
        <begin position="250"/>
        <end position="275"/>
    </location>
</feature>
<keyword evidence="8 10" id="KW-0472">Membrane</keyword>
<protein>
    <recommendedName>
        <fullName evidence="3 10">Cell division protein FtsX</fullName>
    </recommendedName>
</protein>
<evidence type="ECO:0000256" key="9">
    <source>
        <dbReference type="ARBA" id="ARBA00023306"/>
    </source>
</evidence>
<keyword evidence="4 10" id="KW-1003">Cell membrane</keyword>
<dbReference type="GO" id="GO:0005886">
    <property type="term" value="C:plasma membrane"/>
    <property type="evidence" value="ECO:0007669"/>
    <property type="project" value="UniProtKB-SubCell"/>
</dbReference>
<evidence type="ECO:0000256" key="4">
    <source>
        <dbReference type="ARBA" id="ARBA00022475"/>
    </source>
</evidence>
<evidence type="ECO:0000256" key="10">
    <source>
        <dbReference type="PIRNR" id="PIRNR003097"/>
    </source>
</evidence>
<comment type="similarity">
    <text evidence="2 10">Belongs to the ABC-4 integral membrane protein family. FtsX subfamily.</text>
</comment>
<dbReference type="Gene3D" id="3.30.70.3040">
    <property type="match status" value="1"/>
</dbReference>
<dbReference type="PANTHER" id="PTHR47755:SF1">
    <property type="entry name" value="CELL DIVISION PROTEIN FTSX"/>
    <property type="match status" value="1"/>
</dbReference>
<dbReference type="GO" id="GO:0051301">
    <property type="term" value="P:cell division"/>
    <property type="evidence" value="ECO:0007669"/>
    <property type="project" value="UniProtKB-KW"/>
</dbReference>
<dbReference type="PANTHER" id="PTHR47755">
    <property type="entry name" value="CELL DIVISION PROTEIN FTSX"/>
    <property type="match status" value="1"/>
</dbReference>
<dbReference type="Pfam" id="PF02687">
    <property type="entry name" value="FtsX"/>
    <property type="match status" value="1"/>
</dbReference>
<keyword evidence="9 10" id="KW-0131">Cell cycle</keyword>
<evidence type="ECO:0000256" key="7">
    <source>
        <dbReference type="ARBA" id="ARBA00022989"/>
    </source>
</evidence>
<keyword evidence="6 11" id="KW-0812">Transmembrane</keyword>
<feature type="transmembrane region" description="Helical" evidence="11">
    <location>
        <begin position="20"/>
        <end position="38"/>
    </location>
</feature>
<gene>
    <name evidence="14" type="ORF">N425_12615</name>
</gene>
<keyword evidence="7 11" id="KW-1133">Transmembrane helix</keyword>
<dbReference type="PIRSF" id="PIRSF003097">
    <property type="entry name" value="FtsX"/>
    <property type="match status" value="1"/>
</dbReference>
<evidence type="ECO:0000256" key="6">
    <source>
        <dbReference type="ARBA" id="ARBA00022692"/>
    </source>
</evidence>
<evidence type="ECO:0000259" key="12">
    <source>
        <dbReference type="Pfam" id="PF02687"/>
    </source>
</evidence>
<evidence type="ECO:0000256" key="2">
    <source>
        <dbReference type="ARBA" id="ARBA00007379"/>
    </source>
</evidence>
<feature type="transmembrane region" description="Helical" evidence="11">
    <location>
        <begin position="186"/>
        <end position="204"/>
    </location>
</feature>
<evidence type="ECO:0000259" key="13">
    <source>
        <dbReference type="Pfam" id="PF18075"/>
    </source>
</evidence>
<evidence type="ECO:0000313" key="15">
    <source>
        <dbReference type="Proteomes" id="UP000018837"/>
    </source>
</evidence>
<evidence type="ECO:0000256" key="1">
    <source>
        <dbReference type="ARBA" id="ARBA00004651"/>
    </source>
</evidence>
<dbReference type="InterPro" id="IPR004513">
    <property type="entry name" value="FtsX"/>
</dbReference>
<name>W2C1H1_9BACT</name>
<dbReference type="Proteomes" id="UP000018837">
    <property type="component" value="Unassembled WGS sequence"/>
</dbReference>
<comment type="caution">
    <text evidence="14">The sequence shown here is derived from an EMBL/GenBank/DDBJ whole genome shotgun (WGS) entry which is preliminary data.</text>
</comment>